<protein>
    <submittedName>
        <fullName evidence="3">HEAT repeat domain-containing protein</fullName>
    </submittedName>
</protein>
<keyword evidence="1" id="KW-0042">Antenna complex</keyword>
<dbReference type="InterPro" id="IPR011989">
    <property type="entry name" value="ARM-like"/>
</dbReference>
<gene>
    <name evidence="3" type="ORF">ISF26_10145</name>
</gene>
<dbReference type="InterPro" id="IPR016024">
    <property type="entry name" value="ARM-type_fold"/>
</dbReference>
<dbReference type="EMBL" id="CP063845">
    <property type="protein sequence ID" value="UFP96540.1"/>
    <property type="molecule type" value="Genomic_DNA"/>
</dbReference>
<dbReference type="Pfam" id="PF03130">
    <property type="entry name" value="HEAT_PBS"/>
    <property type="match status" value="1"/>
</dbReference>
<name>A0ABY3PS70_9CYAN</name>
<dbReference type="RefSeq" id="WP_230843779.1">
    <property type="nucleotide sequence ID" value="NZ_CP063845.1"/>
</dbReference>
<evidence type="ECO:0000313" key="4">
    <source>
        <dbReference type="Proteomes" id="UP001054846"/>
    </source>
</evidence>
<dbReference type="Gene3D" id="1.25.10.10">
    <property type="entry name" value="Leucine-rich Repeat Variant"/>
    <property type="match status" value="2"/>
</dbReference>
<evidence type="ECO:0000256" key="1">
    <source>
        <dbReference type="ARBA" id="ARBA00022549"/>
    </source>
</evidence>
<accession>A0ABY3PS70</accession>
<dbReference type="PANTHER" id="PTHR12697:SF39">
    <property type="entry name" value="SLR1687 PROTEIN"/>
    <property type="match status" value="1"/>
</dbReference>
<dbReference type="InterPro" id="IPR004155">
    <property type="entry name" value="PBS_lyase_HEAT"/>
</dbReference>
<sequence length="215" mass="22702">MENPEEKLASPNLGDRLSAVGSLRDVPAERSVALLVKAAQDDNARVRYAAVSLLGQKADPSVLGLLRTLLTSDPEFDVRAAAAAALGDLHAQEAYEDLAAAFAQDNEWLVKFSILAALGELGDRRAVDLLVTALKGDPLIRTVAAGALGQLGDRRAVGELVAYIDDEDWQLRFRIAQALGELGGEEARSALQVLANDPSDAVSSTACSALEQLAQ</sequence>
<evidence type="ECO:0000256" key="2">
    <source>
        <dbReference type="ARBA" id="ARBA00022738"/>
    </source>
</evidence>
<reference evidence="3 4" key="1">
    <citation type="journal article" date="2021" name="Genome Biol. Evol.">
        <title>Complete Genome Sequencing of a Novel Gloeobacter Species from a Waterfall Cave in Mexico.</title>
        <authorList>
            <person name="Saw J.H."/>
            <person name="Cardona T."/>
            <person name="Montejano G."/>
        </authorList>
    </citation>
    <scope>NUCLEOTIDE SEQUENCE [LARGE SCALE GENOMIC DNA]</scope>
    <source>
        <strain evidence="3">MG652769</strain>
    </source>
</reference>
<dbReference type="Pfam" id="PF13646">
    <property type="entry name" value="HEAT_2"/>
    <property type="match status" value="2"/>
</dbReference>
<dbReference type="SMART" id="SM00567">
    <property type="entry name" value="EZ_HEAT"/>
    <property type="match status" value="6"/>
</dbReference>
<dbReference type="SUPFAM" id="SSF48371">
    <property type="entry name" value="ARM repeat"/>
    <property type="match status" value="1"/>
</dbReference>
<keyword evidence="2" id="KW-0605">Phycobilisome</keyword>
<organism evidence="3 4">
    <name type="scientific">Gloeobacter morelensis MG652769</name>
    <dbReference type="NCBI Taxonomy" id="2781736"/>
    <lineage>
        <taxon>Bacteria</taxon>
        <taxon>Bacillati</taxon>
        <taxon>Cyanobacteriota</taxon>
        <taxon>Cyanophyceae</taxon>
        <taxon>Gloeobacterales</taxon>
        <taxon>Gloeobacteraceae</taxon>
        <taxon>Gloeobacter</taxon>
        <taxon>Gloeobacter morelensis</taxon>
    </lineage>
</organism>
<dbReference type="Proteomes" id="UP001054846">
    <property type="component" value="Chromosome"/>
</dbReference>
<dbReference type="PANTHER" id="PTHR12697">
    <property type="entry name" value="PBS LYASE HEAT-LIKE PROTEIN"/>
    <property type="match status" value="1"/>
</dbReference>
<keyword evidence="4" id="KW-1185">Reference proteome</keyword>
<proteinExistence type="predicted"/>
<evidence type="ECO:0000313" key="3">
    <source>
        <dbReference type="EMBL" id="UFP96540.1"/>
    </source>
</evidence>